<protein>
    <recommendedName>
        <fullName evidence="3">YbaB/EbfC DNA-binding family protein</fullName>
    </recommendedName>
</protein>
<dbReference type="EMBL" id="JAJNDB010000004">
    <property type="protein sequence ID" value="MCD2195506.1"/>
    <property type="molecule type" value="Genomic_DNA"/>
</dbReference>
<comment type="caution">
    <text evidence="1">The sequence shown here is derived from an EMBL/GenBank/DDBJ whole genome shotgun (WGS) entry which is preliminary data.</text>
</comment>
<evidence type="ECO:0000313" key="2">
    <source>
        <dbReference type="Proteomes" id="UP001199469"/>
    </source>
</evidence>
<name>A0ABS8PDM3_9PSEU</name>
<dbReference type="RefSeq" id="WP_230736664.1">
    <property type="nucleotide sequence ID" value="NZ_JAJNDB010000004.1"/>
</dbReference>
<organism evidence="1 2">
    <name type="scientific">Actinomycetospora endophytica</name>
    <dbReference type="NCBI Taxonomy" id="2291215"/>
    <lineage>
        <taxon>Bacteria</taxon>
        <taxon>Bacillati</taxon>
        <taxon>Actinomycetota</taxon>
        <taxon>Actinomycetes</taxon>
        <taxon>Pseudonocardiales</taxon>
        <taxon>Pseudonocardiaceae</taxon>
        <taxon>Actinomycetospora</taxon>
    </lineage>
</organism>
<evidence type="ECO:0000313" key="1">
    <source>
        <dbReference type="EMBL" id="MCD2195506.1"/>
    </source>
</evidence>
<gene>
    <name evidence="1" type="ORF">LQ327_19235</name>
</gene>
<sequence length="70" mass="7364">MGLEFSEEPEAGLVAVTLTNDDGEVVQTRVVAADELARIAAAARRASARAAERGEPLFVTLDELIDGPPD</sequence>
<accession>A0ABS8PDM3</accession>
<reference evidence="1 2" key="1">
    <citation type="submission" date="2021-11" db="EMBL/GenBank/DDBJ databases">
        <title>Draft genome sequence of Actinomycetospora sp. SF1 isolated from the rhizosphere soil.</title>
        <authorList>
            <person name="Duangmal K."/>
            <person name="Chantavorakit T."/>
        </authorList>
    </citation>
    <scope>NUCLEOTIDE SEQUENCE [LARGE SCALE GENOMIC DNA]</scope>
    <source>
        <strain evidence="1 2">TBRC 5722</strain>
    </source>
</reference>
<keyword evidence="2" id="KW-1185">Reference proteome</keyword>
<proteinExistence type="predicted"/>
<dbReference type="Proteomes" id="UP001199469">
    <property type="component" value="Unassembled WGS sequence"/>
</dbReference>
<evidence type="ECO:0008006" key="3">
    <source>
        <dbReference type="Google" id="ProtNLM"/>
    </source>
</evidence>